<organism evidence="2 3">
    <name type="scientific">Gonapodya prolifera (strain JEL478)</name>
    <name type="common">Monoblepharis prolifera</name>
    <dbReference type="NCBI Taxonomy" id="1344416"/>
    <lineage>
        <taxon>Eukaryota</taxon>
        <taxon>Fungi</taxon>
        <taxon>Fungi incertae sedis</taxon>
        <taxon>Chytridiomycota</taxon>
        <taxon>Chytridiomycota incertae sedis</taxon>
        <taxon>Monoblepharidomycetes</taxon>
        <taxon>Monoblepharidales</taxon>
        <taxon>Gonapodyaceae</taxon>
        <taxon>Gonapodya</taxon>
    </lineage>
</organism>
<name>A0A139AKJ8_GONPJ</name>
<feature type="region of interest" description="Disordered" evidence="1">
    <location>
        <begin position="202"/>
        <end position="231"/>
    </location>
</feature>
<dbReference type="AlphaFoldDB" id="A0A139AKJ8"/>
<evidence type="ECO:0000313" key="2">
    <source>
        <dbReference type="EMBL" id="KXS17033.1"/>
    </source>
</evidence>
<evidence type="ECO:0000313" key="3">
    <source>
        <dbReference type="Proteomes" id="UP000070544"/>
    </source>
</evidence>
<gene>
    <name evidence="2" type="ORF">M427DRAFT_43291</name>
</gene>
<sequence>MHRDVIGPQTDSASDGPVHHEGEGSAGPCKKRPVENDSLPGVFLEVEDETDVSKKLCVLLTESRKKELTQILADALLELLYPRQYRRTLMKKCGGQECGTMTASLSLYQKQDRTAPLKLMLAVMGLPMDSGNVFSLEALRMKYVPSVPPQNERFAFAKTFNIAGSRAHRLAMVSIRGVSGSSGPSFAPTESTVDSTHIRDAEVASGTSTGADLPSVTENALPDTKSVDGGL</sequence>
<proteinExistence type="predicted"/>
<accession>A0A139AKJ8</accession>
<reference evidence="2 3" key="1">
    <citation type="journal article" date="2015" name="Genome Biol. Evol.">
        <title>Phylogenomic analyses indicate that early fungi evolved digesting cell walls of algal ancestors of land plants.</title>
        <authorList>
            <person name="Chang Y."/>
            <person name="Wang S."/>
            <person name="Sekimoto S."/>
            <person name="Aerts A.L."/>
            <person name="Choi C."/>
            <person name="Clum A."/>
            <person name="LaButti K.M."/>
            <person name="Lindquist E.A."/>
            <person name="Yee Ngan C."/>
            <person name="Ohm R.A."/>
            <person name="Salamov A.A."/>
            <person name="Grigoriev I.V."/>
            <person name="Spatafora J.W."/>
            <person name="Berbee M.L."/>
        </authorList>
    </citation>
    <scope>NUCLEOTIDE SEQUENCE [LARGE SCALE GENOMIC DNA]</scope>
    <source>
        <strain evidence="2 3">JEL478</strain>
    </source>
</reference>
<evidence type="ECO:0000256" key="1">
    <source>
        <dbReference type="SAM" id="MobiDB-lite"/>
    </source>
</evidence>
<dbReference type="Proteomes" id="UP000070544">
    <property type="component" value="Unassembled WGS sequence"/>
</dbReference>
<dbReference type="EMBL" id="KQ965749">
    <property type="protein sequence ID" value="KXS17033.1"/>
    <property type="molecule type" value="Genomic_DNA"/>
</dbReference>
<protein>
    <submittedName>
        <fullName evidence="2">Uncharacterized protein</fullName>
    </submittedName>
</protein>
<keyword evidence="3" id="KW-1185">Reference proteome</keyword>
<feature type="region of interest" description="Disordered" evidence="1">
    <location>
        <begin position="1"/>
        <end position="34"/>
    </location>
</feature>